<comment type="caution">
    <text evidence="1">The sequence shown here is derived from an EMBL/GenBank/DDBJ whole genome shotgun (WGS) entry which is preliminary data.</text>
</comment>
<proteinExistence type="predicted"/>
<dbReference type="Proteomes" id="UP000499080">
    <property type="component" value="Unassembled WGS sequence"/>
</dbReference>
<accession>A0A4Y2G6I8</accession>
<keyword evidence="2" id="KW-1185">Reference proteome</keyword>
<evidence type="ECO:0000313" key="1">
    <source>
        <dbReference type="EMBL" id="GBM48229.1"/>
    </source>
</evidence>
<dbReference type="EMBL" id="BGPR01001207">
    <property type="protein sequence ID" value="GBM48229.1"/>
    <property type="molecule type" value="Genomic_DNA"/>
</dbReference>
<sequence length="96" mass="11030">METKRCFYSCSKDSRNEPKSTRRTGSLDYLCCCRLTLSSSLRGNLKRTVMITTISKAYSLSLSLSAQEIQIKPRRIQEEIPSPPEELRETLVTIHF</sequence>
<name>A0A4Y2G6I8_ARAVE</name>
<evidence type="ECO:0000313" key="2">
    <source>
        <dbReference type="Proteomes" id="UP000499080"/>
    </source>
</evidence>
<organism evidence="1 2">
    <name type="scientific">Araneus ventricosus</name>
    <name type="common">Orbweaver spider</name>
    <name type="synonym">Epeira ventricosa</name>
    <dbReference type="NCBI Taxonomy" id="182803"/>
    <lineage>
        <taxon>Eukaryota</taxon>
        <taxon>Metazoa</taxon>
        <taxon>Ecdysozoa</taxon>
        <taxon>Arthropoda</taxon>
        <taxon>Chelicerata</taxon>
        <taxon>Arachnida</taxon>
        <taxon>Araneae</taxon>
        <taxon>Araneomorphae</taxon>
        <taxon>Entelegynae</taxon>
        <taxon>Araneoidea</taxon>
        <taxon>Araneidae</taxon>
        <taxon>Araneus</taxon>
    </lineage>
</organism>
<gene>
    <name evidence="1" type="ORF">AVEN_72496_1</name>
</gene>
<reference evidence="1 2" key="1">
    <citation type="journal article" date="2019" name="Sci. Rep.">
        <title>Orb-weaving spider Araneus ventricosus genome elucidates the spidroin gene catalogue.</title>
        <authorList>
            <person name="Kono N."/>
            <person name="Nakamura H."/>
            <person name="Ohtoshi R."/>
            <person name="Moran D.A.P."/>
            <person name="Shinohara A."/>
            <person name="Yoshida Y."/>
            <person name="Fujiwara M."/>
            <person name="Mori M."/>
            <person name="Tomita M."/>
            <person name="Arakawa K."/>
        </authorList>
    </citation>
    <scope>NUCLEOTIDE SEQUENCE [LARGE SCALE GENOMIC DNA]</scope>
</reference>
<protein>
    <submittedName>
        <fullName evidence="1">Uncharacterized protein</fullName>
    </submittedName>
</protein>
<dbReference type="AlphaFoldDB" id="A0A4Y2G6I8"/>